<evidence type="ECO:0000259" key="2">
    <source>
        <dbReference type="Pfam" id="PF12146"/>
    </source>
</evidence>
<dbReference type="GO" id="GO:0004553">
    <property type="term" value="F:hydrolase activity, hydrolyzing O-glycosyl compounds"/>
    <property type="evidence" value="ECO:0007669"/>
    <property type="project" value="TreeGrafter"/>
</dbReference>
<dbReference type="SUPFAM" id="SSF53474">
    <property type="entry name" value="alpha/beta-Hydrolases"/>
    <property type="match status" value="1"/>
</dbReference>
<dbReference type="InterPro" id="IPR022742">
    <property type="entry name" value="Hydrolase_4"/>
</dbReference>
<dbReference type="InterPro" id="IPR029058">
    <property type="entry name" value="AB_hydrolase_fold"/>
</dbReference>
<accession>A0A382L1E8</accession>
<organism evidence="3">
    <name type="scientific">marine metagenome</name>
    <dbReference type="NCBI Taxonomy" id="408172"/>
    <lineage>
        <taxon>unclassified sequences</taxon>
        <taxon>metagenomes</taxon>
        <taxon>ecological metagenomes</taxon>
    </lineage>
</organism>
<keyword evidence="1" id="KW-0378">Hydrolase</keyword>
<evidence type="ECO:0000256" key="1">
    <source>
        <dbReference type="ARBA" id="ARBA00022801"/>
    </source>
</evidence>
<protein>
    <recommendedName>
        <fullName evidence="2">Serine aminopeptidase S33 domain-containing protein</fullName>
    </recommendedName>
</protein>
<name>A0A382L1E8_9ZZZZ</name>
<dbReference type="PANTHER" id="PTHR16138">
    <property type="entry name" value="MYCOPHENOLIC ACID ACYL-GLUCURONIDE ESTERASE, MITOCHONDRIAL"/>
    <property type="match status" value="1"/>
</dbReference>
<dbReference type="PANTHER" id="PTHR16138:SF7">
    <property type="entry name" value="PALMITOYL-PROTEIN THIOESTERASE ABHD10, MITOCHONDRIAL"/>
    <property type="match status" value="1"/>
</dbReference>
<dbReference type="Pfam" id="PF12146">
    <property type="entry name" value="Hydrolase_4"/>
    <property type="match status" value="1"/>
</dbReference>
<dbReference type="EMBL" id="UINC01083217">
    <property type="protein sequence ID" value="SVC28711.1"/>
    <property type="molecule type" value="Genomic_DNA"/>
</dbReference>
<dbReference type="InterPro" id="IPR052382">
    <property type="entry name" value="ABHD10_acyl-thioesterase"/>
</dbReference>
<feature type="non-terminal residue" evidence="3">
    <location>
        <position position="209"/>
    </location>
</feature>
<gene>
    <name evidence="3" type="ORF">METZ01_LOCUS281565</name>
</gene>
<dbReference type="Gene3D" id="3.40.50.1820">
    <property type="entry name" value="alpha/beta hydrolase"/>
    <property type="match status" value="1"/>
</dbReference>
<dbReference type="AlphaFoldDB" id="A0A382L1E8"/>
<feature type="domain" description="Serine aminopeptidase S33" evidence="2">
    <location>
        <begin position="27"/>
        <end position="133"/>
    </location>
</feature>
<proteinExistence type="predicted"/>
<sequence>MDAEIRNAQGEKLEYTFHAAKSNSPFTVIIGHGVTANKDRPFVETLARSLSIAGIPALRFSFSGNGGSEGSFEDSCITKEIEDLGAVIDAVHGTGRQIAYVGHSMGGAVGVKRAVMDNRIELLVSLAGMVHTKKFAEVEFGEETPGEGHMWGKEECPLSQNFVDDMNTVGTVIGLAASVKVPWLLVHGTADDVVPIEESREMLQQANEP</sequence>
<evidence type="ECO:0000313" key="3">
    <source>
        <dbReference type="EMBL" id="SVC28711.1"/>
    </source>
</evidence>
<reference evidence="3" key="1">
    <citation type="submission" date="2018-05" db="EMBL/GenBank/DDBJ databases">
        <authorList>
            <person name="Lanie J.A."/>
            <person name="Ng W.-L."/>
            <person name="Kazmierczak K.M."/>
            <person name="Andrzejewski T.M."/>
            <person name="Davidsen T.M."/>
            <person name="Wayne K.J."/>
            <person name="Tettelin H."/>
            <person name="Glass J.I."/>
            <person name="Rusch D."/>
            <person name="Podicherti R."/>
            <person name="Tsui H.-C.T."/>
            <person name="Winkler M.E."/>
        </authorList>
    </citation>
    <scope>NUCLEOTIDE SEQUENCE</scope>
</reference>